<protein>
    <recommendedName>
        <fullName evidence="4">DoxX family membrane protein</fullName>
    </recommendedName>
</protein>
<dbReference type="Proteomes" id="UP000245999">
    <property type="component" value="Chromosome"/>
</dbReference>
<organism evidence="2 3">
    <name type="scientific">Hymenobacter nivis</name>
    <dbReference type="NCBI Taxonomy" id="1850093"/>
    <lineage>
        <taxon>Bacteria</taxon>
        <taxon>Pseudomonadati</taxon>
        <taxon>Bacteroidota</taxon>
        <taxon>Cytophagia</taxon>
        <taxon>Cytophagales</taxon>
        <taxon>Hymenobacteraceae</taxon>
        <taxon>Hymenobacter</taxon>
    </lineage>
</organism>
<dbReference type="RefSeq" id="WP_109656378.1">
    <property type="nucleotide sequence ID" value="NZ_CP029145.1"/>
</dbReference>
<name>A0A2Z3GPU3_9BACT</name>
<dbReference type="KEGG" id="hnv:DDQ68_11190"/>
<keyword evidence="1" id="KW-0812">Transmembrane</keyword>
<feature type="transmembrane region" description="Helical" evidence="1">
    <location>
        <begin position="91"/>
        <end position="110"/>
    </location>
</feature>
<dbReference type="OrthoDB" id="5524812at2"/>
<evidence type="ECO:0000313" key="2">
    <source>
        <dbReference type="EMBL" id="AWM33296.1"/>
    </source>
</evidence>
<feature type="transmembrane region" description="Helical" evidence="1">
    <location>
        <begin position="67"/>
        <end position="84"/>
    </location>
</feature>
<proteinExistence type="predicted"/>
<reference evidence="3" key="1">
    <citation type="submission" date="2018-04" db="EMBL/GenBank/DDBJ databases">
        <title>Complete genome of Antarctic heterotrophic bacterium Hymenobacter nivis.</title>
        <authorList>
            <person name="Terashima M."/>
        </authorList>
    </citation>
    <scope>NUCLEOTIDE SEQUENCE [LARGE SCALE GENOMIC DNA]</scope>
    <source>
        <strain evidence="3">NBRC 111535</strain>
    </source>
</reference>
<gene>
    <name evidence="2" type="ORF">DDQ68_11190</name>
</gene>
<dbReference type="EMBL" id="CP029145">
    <property type="protein sequence ID" value="AWM33296.1"/>
    <property type="molecule type" value="Genomic_DNA"/>
</dbReference>
<keyword evidence="3" id="KW-1185">Reference proteome</keyword>
<evidence type="ECO:0000313" key="3">
    <source>
        <dbReference type="Proteomes" id="UP000245999"/>
    </source>
</evidence>
<keyword evidence="1" id="KW-0472">Membrane</keyword>
<keyword evidence="1" id="KW-1133">Transmembrane helix</keyword>
<evidence type="ECO:0000256" key="1">
    <source>
        <dbReference type="SAM" id="Phobius"/>
    </source>
</evidence>
<feature type="transmembrane region" description="Helical" evidence="1">
    <location>
        <begin position="12"/>
        <end position="35"/>
    </location>
</feature>
<feature type="transmembrane region" description="Helical" evidence="1">
    <location>
        <begin position="116"/>
        <end position="135"/>
    </location>
</feature>
<evidence type="ECO:0008006" key="4">
    <source>
        <dbReference type="Google" id="ProtNLM"/>
    </source>
</evidence>
<feature type="transmembrane region" description="Helical" evidence="1">
    <location>
        <begin position="180"/>
        <end position="201"/>
    </location>
</feature>
<accession>A0A2Z3GPU3</accession>
<dbReference type="AlphaFoldDB" id="A0A2Z3GPU3"/>
<feature type="transmembrane region" description="Helical" evidence="1">
    <location>
        <begin position="156"/>
        <end position="174"/>
    </location>
</feature>
<sequence length="212" mass="23471">MRNLIETARRCVWLQLAIVYTRYLLGAAFVFASVVKIEGHRFMRLSGAAAPIHSPEHFFETLYQSGLYWQFLGGVQCLAGFLLLTQRFATLGALLFLPIMANIFVITLSYNFAGTPIITGLMLLANGLLLAWDWLTLRVLVGRPALPPAPGPQARLWEVVGLVLFAITAGYRSYAAAYNFLLWAGICTLVGALGLLAAWYLRRRAARQAGTY</sequence>